<dbReference type="EC" id="3.6.4.12" evidence="16"/>
<feature type="compositionally biased region" description="Low complexity" evidence="14">
    <location>
        <begin position="458"/>
        <end position="467"/>
    </location>
</feature>
<accession>A0ABD6AWA2</accession>
<dbReference type="Proteomes" id="UP001597187">
    <property type="component" value="Unassembled WGS sequence"/>
</dbReference>
<gene>
    <name evidence="16" type="ORF">ACFSBT_11190</name>
</gene>
<feature type="coiled-coil region" evidence="13">
    <location>
        <begin position="159"/>
        <end position="186"/>
    </location>
</feature>
<keyword evidence="5 16" id="KW-0378">Hydrolase</keyword>
<evidence type="ECO:0000256" key="12">
    <source>
        <dbReference type="ARBA" id="ARBA00023235"/>
    </source>
</evidence>
<keyword evidence="8" id="KW-0408">Iron</keyword>
<proteinExistence type="predicted"/>
<evidence type="ECO:0000256" key="8">
    <source>
        <dbReference type="ARBA" id="ARBA00023004"/>
    </source>
</evidence>
<keyword evidence="9" id="KW-0411">Iron-sulfur</keyword>
<dbReference type="SMART" id="SM00491">
    <property type="entry name" value="HELICc2"/>
    <property type="match status" value="1"/>
</dbReference>
<dbReference type="GO" id="GO:0051539">
    <property type="term" value="F:4 iron, 4 sulfur cluster binding"/>
    <property type="evidence" value="ECO:0007669"/>
    <property type="project" value="UniProtKB-KW"/>
</dbReference>
<keyword evidence="3" id="KW-0547">Nucleotide-binding</keyword>
<dbReference type="RefSeq" id="WP_369694224.1">
    <property type="nucleotide sequence ID" value="NZ_JALXFV010000005.1"/>
</dbReference>
<dbReference type="PROSITE" id="PS51193">
    <property type="entry name" value="HELICASE_ATP_BIND_2"/>
    <property type="match status" value="1"/>
</dbReference>
<feature type="domain" description="Helicase ATP-binding" evidence="15">
    <location>
        <begin position="7"/>
        <end position="325"/>
    </location>
</feature>
<organism evidence="16 17">
    <name type="scientific">Halomarina rubra</name>
    <dbReference type="NCBI Taxonomy" id="2071873"/>
    <lineage>
        <taxon>Archaea</taxon>
        <taxon>Methanobacteriati</taxon>
        <taxon>Methanobacteriota</taxon>
        <taxon>Stenosarchaea group</taxon>
        <taxon>Halobacteria</taxon>
        <taxon>Halobacteriales</taxon>
        <taxon>Natronomonadaceae</taxon>
        <taxon>Halomarina</taxon>
    </lineage>
</organism>
<dbReference type="GO" id="GO:0003678">
    <property type="term" value="F:DNA helicase activity"/>
    <property type="evidence" value="ECO:0007669"/>
    <property type="project" value="UniProtKB-EC"/>
</dbReference>
<keyword evidence="7" id="KW-0067">ATP-binding</keyword>
<evidence type="ECO:0000256" key="6">
    <source>
        <dbReference type="ARBA" id="ARBA00022806"/>
    </source>
</evidence>
<dbReference type="InterPro" id="IPR014001">
    <property type="entry name" value="Helicase_ATP-bd"/>
</dbReference>
<keyword evidence="13" id="KW-0175">Coiled coil</keyword>
<evidence type="ECO:0000256" key="9">
    <source>
        <dbReference type="ARBA" id="ARBA00023014"/>
    </source>
</evidence>
<evidence type="ECO:0000256" key="1">
    <source>
        <dbReference type="ARBA" id="ARBA00022485"/>
    </source>
</evidence>
<dbReference type="EMBL" id="JBHUDC010000005">
    <property type="protein sequence ID" value="MFD1513842.1"/>
    <property type="molecule type" value="Genomic_DNA"/>
</dbReference>
<evidence type="ECO:0000256" key="13">
    <source>
        <dbReference type="SAM" id="Coils"/>
    </source>
</evidence>
<dbReference type="GO" id="GO:0003677">
    <property type="term" value="F:DNA binding"/>
    <property type="evidence" value="ECO:0007669"/>
    <property type="project" value="UniProtKB-KW"/>
</dbReference>
<evidence type="ECO:0000256" key="5">
    <source>
        <dbReference type="ARBA" id="ARBA00022801"/>
    </source>
</evidence>
<feature type="region of interest" description="Disordered" evidence="14">
    <location>
        <begin position="433"/>
        <end position="467"/>
    </location>
</feature>
<keyword evidence="4" id="KW-0227">DNA damage</keyword>
<comment type="caution">
    <text evidence="16">The sequence shown here is derived from an EMBL/GenBank/DDBJ whole genome shotgun (WGS) entry which is preliminary data.</text>
</comment>
<keyword evidence="10" id="KW-0238">DNA-binding</keyword>
<dbReference type="PANTHER" id="PTHR11472">
    <property type="entry name" value="DNA REPAIR DEAD HELICASE RAD3/XP-D SUBFAMILY MEMBER"/>
    <property type="match status" value="1"/>
</dbReference>
<keyword evidence="1" id="KW-0004">4Fe-4S</keyword>
<evidence type="ECO:0000256" key="10">
    <source>
        <dbReference type="ARBA" id="ARBA00023125"/>
    </source>
</evidence>
<evidence type="ECO:0000313" key="17">
    <source>
        <dbReference type="Proteomes" id="UP001597187"/>
    </source>
</evidence>
<dbReference type="SUPFAM" id="SSF52540">
    <property type="entry name" value="P-loop containing nucleoside triphosphate hydrolases"/>
    <property type="match status" value="1"/>
</dbReference>
<keyword evidence="6 16" id="KW-0347">Helicase</keyword>
<dbReference type="AlphaFoldDB" id="A0ABD6AWA2"/>
<dbReference type="Gene3D" id="3.40.50.300">
    <property type="entry name" value="P-loop containing nucleotide triphosphate hydrolases"/>
    <property type="match status" value="2"/>
</dbReference>
<dbReference type="GO" id="GO:0016787">
    <property type="term" value="F:hydrolase activity"/>
    <property type="evidence" value="ECO:0007669"/>
    <property type="project" value="UniProtKB-KW"/>
</dbReference>
<dbReference type="InterPro" id="IPR045028">
    <property type="entry name" value="DinG/Rad3-like"/>
</dbReference>
<evidence type="ECO:0000256" key="14">
    <source>
        <dbReference type="SAM" id="MobiDB-lite"/>
    </source>
</evidence>
<evidence type="ECO:0000256" key="7">
    <source>
        <dbReference type="ARBA" id="ARBA00022840"/>
    </source>
</evidence>
<evidence type="ECO:0000259" key="15">
    <source>
        <dbReference type="PROSITE" id="PS51193"/>
    </source>
</evidence>
<dbReference type="GO" id="GO:0006281">
    <property type="term" value="P:DNA repair"/>
    <property type="evidence" value="ECO:0007669"/>
    <property type="project" value="UniProtKB-KW"/>
</dbReference>
<dbReference type="SMART" id="SM00487">
    <property type="entry name" value="DEXDc"/>
    <property type="match status" value="1"/>
</dbReference>
<evidence type="ECO:0000256" key="3">
    <source>
        <dbReference type="ARBA" id="ARBA00022741"/>
    </source>
</evidence>
<dbReference type="PANTHER" id="PTHR11472:SF34">
    <property type="entry name" value="REGULATOR OF TELOMERE ELONGATION HELICASE 1"/>
    <property type="match status" value="1"/>
</dbReference>
<dbReference type="InterPro" id="IPR006554">
    <property type="entry name" value="Helicase-like_DEXD_c2"/>
</dbReference>
<keyword evidence="12" id="KW-0413">Isomerase</keyword>
<dbReference type="Pfam" id="PF13307">
    <property type="entry name" value="Helicase_C_2"/>
    <property type="match status" value="1"/>
</dbReference>
<keyword evidence="2" id="KW-0479">Metal-binding</keyword>
<dbReference type="InterPro" id="IPR027417">
    <property type="entry name" value="P-loop_NTPase"/>
</dbReference>
<sequence length="786" mass="88058">MSQPSPEDLRFFPYGSPYDHQREAMDSISGALDDGRDVLFEGACGTGKTLAALVPALEHARRTDKTVVITTNVHQQTRQFIEEARAITRQEQIRTVVFRGKSSMCHIDVGYEECQALRDTTKELVEVESDRAELGAMSDDLLEEAQDEADSAGMGGAAADEATASRQAVMDEMTALESELEELRDQSVCEYYRKNLVADTDPFYEWLFEDVRTPDEIYEHAHEEGFCGYELLKEGMEGVDLVVCNYHHLLDPMIREQFFRWLGRDPEDVVVVFDEAHNVEDAARDHATRTLAEPTVDSALAELAETADPRVEPAENVVSAFREALVRTYEDALAYGEREEVGEDWYDLSITNDRGRDDLTLAFLDAYTGQGIHEDLDVALELGKALDRQYHEAYKEGETRTRKECRVLQAATFVDDWLRDSDEEGQYPVVSVREPGRYDATEGDDGAEGASANSQNVTTDGGTATSDTDTIYGRAELYTCIPRRVTEPLFDELHASVLMSATLRPFDVLGDVLGLSGSDLGADDEAQKDEEAADTDGPLTMAYGEVFPEERRRTYAVDIPALFASKREEQSTQATVASALADAVRFTPGNTLVFFPSYREAERYHDLLGANPDVEATRYLDRPGERAEELRQRFVADDDGVLFTSLWGTLAEGVSFDDDDARSVVVVGVPYPHLDDRMDAVQDAYDTAFDGKDVGWKYAVEVPTIRKTRQALGRVVRSPEDFGVRILLDERYTKRARREMKKYSVKEGFPAEERVEQIDIDPGKLKFAMLNFYSDMDAWSGSPPRP</sequence>
<name>A0ABD6AWA2_9EURY</name>
<dbReference type="GO" id="GO:0005524">
    <property type="term" value="F:ATP binding"/>
    <property type="evidence" value="ECO:0007669"/>
    <property type="project" value="UniProtKB-KW"/>
</dbReference>
<dbReference type="InterPro" id="IPR006555">
    <property type="entry name" value="ATP-dep_Helicase_C"/>
</dbReference>
<keyword evidence="17" id="KW-1185">Reference proteome</keyword>
<evidence type="ECO:0000313" key="16">
    <source>
        <dbReference type="EMBL" id="MFD1513842.1"/>
    </source>
</evidence>
<evidence type="ECO:0000256" key="4">
    <source>
        <dbReference type="ARBA" id="ARBA00022763"/>
    </source>
</evidence>
<dbReference type="InterPro" id="IPR014013">
    <property type="entry name" value="Helic_SF1/SF2_ATP-bd_DinG/Rad3"/>
</dbReference>
<dbReference type="InterPro" id="IPR010614">
    <property type="entry name" value="RAD3-like_helicase_DEAD"/>
</dbReference>
<dbReference type="Pfam" id="PF06733">
    <property type="entry name" value="DEAD_2"/>
    <property type="match status" value="1"/>
</dbReference>
<dbReference type="GO" id="GO:0046872">
    <property type="term" value="F:metal ion binding"/>
    <property type="evidence" value="ECO:0007669"/>
    <property type="project" value="UniProtKB-KW"/>
</dbReference>
<reference evidence="16 17" key="1">
    <citation type="journal article" date="2019" name="Int. J. Syst. Evol. Microbiol.">
        <title>The Global Catalogue of Microorganisms (GCM) 10K type strain sequencing project: providing services to taxonomists for standard genome sequencing and annotation.</title>
        <authorList>
            <consortium name="The Broad Institute Genomics Platform"/>
            <consortium name="The Broad Institute Genome Sequencing Center for Infectious Disease"/>
            <person name="Wu L."/>
            <person name="Ma J."/>
        </authorList>
    </citation>
    <scope>NUCLEOTIDE SEQUENCE [LARGE SCALE GENOMIC DNA]</scope>
    <source>
        <strain evidence="16 17">CGMCC 1.12563</strain>
    </source>
</reference>
<dbReference type="SMART" id="SM00488">
    <property type="entry name" value="DEXDc2"/>
    <property type="match status" value="1"/>
</dbReference>
<evidence type="ECO:0000256" key="2">
    <source>
        <dbReference type="ARBA" id="ARBA00022723"/>
    </source>
</evidence>
<keyword evidence="11" id="KW-0234">DNA repair</keyword>
<protein>
    <submittedName>
        <fullName evidence="16">ATP-dependent DNA helicase</fullName>
        <ecNumber evidence="16">3.6.4.12</ecNumber>
    </submittedName>
</protein>
<evidence type="ECO:0000256" key="11">
    <source>
        <dbReference type="ARBA" id="ARBA00023204"/>
    </source>
</evidence>